<name>A0ABP8CIU3_9FLAO</name>
<dbReference type="RefSeq" id="WP_344789615.1">
    <property type="nucleotide sequence ID" value="NZ_BAABCA010000008.1"/>
</dbReference>
<evidence type="ECO:0000313" key="3">
    <source>
        <dbReference type="EMBL" id="GAA4239580.1"/>
    </source>
</evidence>
<feature type="domain" description="DUF4350" evidence="2">
    <location>
        <begin position="84"/>
        <end position="230"/>
    </location>
</feature>
<evidence type="ECO:0000259" key="2">
    <source>
        <dbReference type="Pfam" id="PF14258"/>
    </source>
</evidence>
<reference evidence="4" key="1">
    <citation type="journal article" date="2019" name="Int. J. Syst. Evol. Microbiol.">
        <title>The Global Catalogue of Microorganisms (GCM) 10K type strain sequencing project: providing services to taxonomists for standard genome sequencing and annotation.</title>
        <authorList>
            <consortium name="The Broad Institute Genomics Platform"/>
            <consortium name="The Broad Institute Genome Sequencing Center for Infectious Disease"/>
            <person name="Wu L."/>
            <person name="Ma J."/>
        </authorList>
    </citation>
    <scope>NUCLEOTIDE SEQUENCE [LARGE SCALE GENOMIC DNA]</scope>
    <source>
        <strain evidence="4">JCM 17630</strain>
    </source>
</reference>
<sequence>MKKVLPLIFVIAAIIVTASVVIGVKRTKTVDWEESFDERSNKPYGVSIFYKELPRLFKDRKIRTVFHQPSSYLSANSKDGYGEHVAQGSYIIIGNSDYLEDESVDELLDFVDNGNTLFISDYYFHQKIHDTLGIDTKYIENQKDSISYQYLKHLNIDEITIDKNSGDNYFSYFDTINHKVLGYSKIDYKHVNFIEVPFGEGKILLHLEPKAFTNYNILKDDRYKYTEGLISYLPDNNVYYDSYVKIRTGYNGDVEKESNLGWFLDQISFKWAWFTAIIFGILFMIFNAKRRQRIIKIIKPLQNTTIAFVKTISNLYIETKDYKNLITKKITYFLEKIRIDFNLDTSVLNDDFITKLALKTGKKKDDIKKIINYINALQNKDELFENHLITLNKHIEAFYSN</sequence>
<keyword evidence="1" id="KW-0812">Transmembrane</keyword>
<comment type="caution">
    <text evidence="3">The sequence shown here is derived from an EMBL/GenBank/DDBJ whole genome shotgun (WGS) entry which is preliminary data.</text>
</comment>
<keyword evidence="1" id="KW-0472">Membrane</keyword>
<dbReference type="Pfam" id="PF14258">
    <property type="entry name" value="DUF4350"/>
    <property type="match status" value="1"/>
</dbReference>
<organism evidence="3 4">
    <name type="scientific">Postechiella marina</name>
    <dbReference type="NCBI Taxonomy" id="943941"/>
    <lineage>
        <taxon>Bacteria</taxon>
        <taxon>Pseudomonadati</taxon>
        <taxon>Bacteroidota</taxon>
        <taxon>Flavobacteriia</taxon>
        <taxon>Flavobacteriales</taxon>
        <taxon>Flavobacteriaceae</taxon>
        <taxon>Postechiella</taxon>
    </lineage>
</organism>
<keyword evidence="1" id="KW-1133">Transmembrane helix</keyword>
<protein>
    <recommendedName>
        <fullName evidence="2">DUF4350 domain-containing protein</fullName>
    </recommendedName>
</protein>
<evidence type="ECO:0000313" key="4">
    <source>
        <dbReference type="Proteomes" id="UP001501496"/>
    </source>
</evidence>
<accession>A0ABP8CIU3</accession>
<feature type="transmembrane region" description="Helical" evidence="1">
    <location>
        <begin position="271"/>
        <end position="288"/>
    </location>
</feature>
<keyword evidence="4" id="KW-1185">Reference proteome</keyword>
<gene>
    <name evidence="3" type="ORF">GCM10022291_34490</name>
</gene>
<dbReference type="EMBL" id="BAABCA010000008">
    <property type="protein sequence ID" value="GAA4239580.1"/>
    <property type="molecule type" value="Genomic_DNA"/>
</dbReference>
<dbReference type="InterPro" id="IPR025646">
    <property type="entry name" value="DUF4350"/>
</dbReference>
<dbReference type="Proteomes" id="UP001501496">
    <property type="component" value="Unassembled WGS sequence"/>
</dbReference>
<evidence type="ECO:0000256" key="1">
    <source>
        <dbReference type="SAM" id="Phobius"/>
    </source>
</evidence>
<proteinExistence type="predicted"/>